<dbReference type="Proteomes" id="UP001500469">
    <property type="component" value="Unassembled WGS sequence"/>
</dbReference>
<comment type="caution">
    <text evidence="1">The sequence shown here is derived from an EMBL/GenBank/DDBJ whole genome shotgun (WGS) entry which is preliminary data.</text>
</comment>
<organism evidence="1 2">
    <name type="scientific">Algoriphagus jejuensis</name>
    <dbReference type="NCBI Taxonomy" id="419934"/>
    <lineage>
        <taxon>Bacteria</taxon>
        <taxon>Pseudomonadati</taxon>
        <taxon>Bacteroidota</taxon>
        <taxon>Cytophagia</taxon>
        <taxon>Cytophagales</taxon>
        <taxon>Cyclobacteriaceae</taxon>
        <taxon>Algoriphagus</taxon>
    </lineage>
</organism>
<dbReference type="EMBL" id="BAAAFI010000009">
    <property type="protein sequence ID" value="GAA0879093.1"/>
    <property type="molecule type" value="Genomic_DNA"/>
</dbReference>
<keyword evidence="2" id="KW-1185">Reference proteome</keyword>
<sequence length="116" mass="13007">MTLSGTDSYELILDGNYILHRADVLMGNEKSETFEIIGIPKSSTKTEMRYFNSSGESGVMTGQIEGNDFLIGGDGIKFVGEINDANTEVVGKWFRQSEESTWSEFIKLRLEKQNDL</sequence>
<protein>
    <submittedName>
        <fullName evidence="1">Uncharacterized protein</fullName>
    </submittedName>
</protein>
<reference evidence="1 2" key="1">
    <citation type="journal article" date="2019" name="Int. J. Syst. Evol. Microbiol.">
        <title>The Global Catalogue of Microorganisms (GCM) 10K type strain sequencing project: providing services to taxonomists for standard genome sequencing and annotation.</title>
        <authorList>
            <consortium name="The Broad Institute Genomics Platform"/>
            <consortium name="The Broad Institute Genome Sequencing Center for Infectious Disease"/>
            <person name="Wu L."/>
            <person name="Ma J."/>
        </authorList>
    </citation>
    <scope>NUCLEOTIDE SEQUENCE [LARGE SCALE GENOMIC DNA]</scope>
    <source>
        <strain evidence="1 2">JCM 16112</strain>
    </source>
</reference>
<proteinExistence type="predicted"/>
<evidence type="ECO:0000313" key="1">
    <source>
        <dbReference type="EMBL" id="GAA0879093.1"/>
    </source>
</evidence>
<accession>A0ABN1N032</accession>
<name>A0ABN1N032_9BACT</name>
<gene>
    <name evidence="1" type="ORF">GCM10009119_20610</name>
</gene>
<evidence type="ECO:0000313" key="2">
    <source>
        <dbReference type="Proteomes" id="UP001500469"/>
    </source>
</evidence>